<protein>
    <submittedName>
        <fullName evidence="2">Uncharacterized protein</fullName>
    </submittedName>
</protein>
<evidence type="ECO:0000313" key="3">
    <source>
        <dbReference type="Proteomes" id="UP001374579"/>
    </source>
</evidence>
<feature type="compositionally biased region" description="Basic residues" evidence="1">
    <location>
        <begin position="157"/>
        <end position="169"/>
    </location>
</feature>
<dbReference type="EMBL" id="JBAMIC010000008">
    <property type="protein sequence ID" value="KAK7103490.1"/>
    <property type="molecule type" value="Genomic_DNA"/>
</dbReference>
<reference evidence="2 3" key="1">
    <citation type="submission" date="2024-02" db="EMBL/GenBank/DDBJ databases">
        <title>Chromosome-scale genome assembly of the rough periwinkle Littorina saxatilis.</title>
        <authorList>
            <person name="De Jode A."/>
            <person name="Faria R."/>
            <person name="Formenti G."/>
            <person name="Sims Y."/>
            <person name="Smith T.P."/>
            <person name="Tracey A."/>
            <person name="Wood J.M.D."/>
            <person name="Zagrodzka Z.B."/>
            <person name="Johannesson K."/>
            <person name="Butlin R.K."/>
            <person name="Leder E.H."/>
        </authorList>
    </citation>
    <scope>NUCLEOTIDE SEQUENCE [LARGE SCALE GENOMIC DNA]</scope>
    <source>
        <strain evidence="2">Snail1</strain>
        <tissue evidence="2">Muscle</tissue>
    </source>
</reference>
<keyword evidence="3" id="KW-1185">Reference proteome</keyword>
<dbReference type="PANTHER" id="PTHR33887:SF5">
    <property type="entry name" value="PB1 DOMAIN-CONTAINING PROTEIN"/>
    <property type="match status" value="1"/>
</dbReference>
<accession>A0AAN9GE42</accession>
<dbReference type="Proteomes" id="UP001374579">
    <property type="component" value="Unassembled WGS sequence"/>
</dbReference>
<name>A0AAN9GE42_9CAEN</name>
<feature type="compositionally biased region" description="Basic and acidic residues" evidence="1">
    <location>
        <begin position="133"/>
        <end position="142"/>
    </location>
</feature>
<dbReference type="Pfam" id="PF15874">
    <property type="entry name" value="Il2rg"/>
    <property type="match status" value="1"/>
</dbReference>
<sequence length="169" mass="19179">MFVTVRYGDDQRKIFNPHSKNENLLENIKLNCGCGEKEVVDVSDERGVVKNLRNFPSDYGSDFLKERETLVLLTVQNGVTATDDNISADNDRPVFTPHLTSLRNDREFLDTLNQDVDLDQSDSLSQSGRRHHMSEGDDDVFHKEKRKGKTGTPGKKSILRRSTKSALKK</sequence>
<dbReference type="InterPro" id="IPR039471">
    <property type="entry name" value="CXorf65-like"/>
</dbReference>
<organism evidence="2 3">
    <name type="scientific">Littorina saxatilis</name>
    <dbReference type="NCBI Taxonomy" id="31220"/>
    <lineage>
        <taxon>Eukaryota</taxon>
        <taxon>Metazoa</taxon>
        <taxon>Spiralia</taxon>
        <taxon>Lophotrochozoa</taxon>
        <taxon>Mollusca</taxon>
        <taxon>Gastropoda</taxon>
        <taxon>Caenogastropoda</taxon>
        <taxon>Littorinimorpha</taxon>
        <taxon>Littorinoidea</taxon>
        <taxon>Littorinidae</taxon>
        <taxon>Littorina</taxon>
    </lineage>
</organism>
<gene>
    <name evidence="2" type="ORF">V1264_018375</name>
</gene>
<dbReference type="PANTHER" id="PTHR33887">
    <property type="entry name" value="PB1 DOMAIN-CONTAINING PROTEIN"/>
    <property type="match status" value="1"/>
</dbReference>
<evidence type="ECO:0000256" key="1">
    <source>
        <dbReference type="SAM" id="MobiDB-lite"/>
    </source>
</evidence>
<comment type="caution">
    <text evidence="2">The sequence shown here is derived from an EMBL/GenBank/DDBJ whole genome shotgun (WGS) entry which is preliminary data.</text>
</comment>
<evidence type="ECO:0000313" key="2">
    <source>
        <dbReference type="EMBL" id="KAK7103490.1"/>
    </source>
</evidence>
<proteinExistence type="predicted"/>
<feature type="region of interest" description="Disordered" evidence="1">
    <location>
        <begin position="119"/>
        <end position="169"/>
    </location>
</feature>
<dbReference type="AlphaFoldDB" id="A0AAN9GE42"/>